<dbReference type="PANTHER" id="PTHR45947">
    <property type="entry name" value="SULFOQUINOVOSYL TRANSFERASE SQD2"/>
    <property type="match status" value="1"/>
</dbReference>
<organism evidence="3 4">
    <name type="scientific">Noviherbaspirillum pedocola</name>
    <dbReference type="NCBI Taxonomy" id="2801341"/>
    <lineage>
        <taxon>Bacteria</taxon>
        <taxon>Pseudomonadati</taxon>
        <taxon>Pseudomonadota</taxon>
        <taxon>Betaproteobacteria</taxon>
        <taxon>Burkholderiales</taxon>
        <taxon>Oxalobacteraceae</taxon>
        <taxon>Noviherbaspirillum</taxon>
    </lineage>
</organism>
<protein>
    <submittedName>
        <fullName evidence="3">Glycosyltransferase family 4 protein</fullName>
    </submittedName>
</protein>
<sequence>MKKPLSVMWLGLRGFPGVQGGVESHAQHLCPLLAQLGCEVTAIVRARYQPRADAHPSQPSDLTWQGVRFAPLWSPRASGLEAIVHTFLGVLYAAARRPDILHIHGIGPALMAPLARLLGLRVVVTHHGPDYERQKWGPFARKVLRLGERLGMRCAHARIAISRPIHDAVRSQHARASTIIPNGVVLPEDNIGADAPRRFGLEPGRYVLLVGRLVPEKRHHDLIAAFQKAALPGWKLAIVGGADHPDAYSASVQDAARDHKDVVCTGVLIGEALMQMYAHAAVFVLPSSHEGLPIVMLEAISHGIPVIASDIAANREVQCEAVRHYPLGDVDALTQCLRDAQAGCSDAQRAAAKNLIRTRYHWPDLARRTVAVYAQVRFGERAAVLASSIDALQASSQAGERQS</sequence>
<accession>A0A934T047</accession>
<dbReference type="EMBL" id="JAEPBG010000035">
    <property type="protein sequence ID" value="MBK4739038.1"/>
    <property type="molecule type" value="Genomic_DNA"/>
</dbReference>
<dbReference type="CDD" id="cd03801">
    <property type="entry name" value="GT4_PimA-like"/>
    <property type="match status" value="1"/>
</dbReference>
<dbReference type="Proteomes" id="UP000622890">
    <property type="component" value="Unassembled WGS sequence"/>
</dbReference>
<dbReference type="Pfam" id="PF13579">
    <property type="entry name" value="Glyco_trans_4_4"/>
    <property type="match status" value="1"/>
</dbReference>
<dbReference type="RefSeq" id="WP_200598408.1">
    <property type="nucleotide sequence ID" value="NZ_JAEPBG010000035.1"/>
</dbReference>
<evidence type="ECO:0000313" key="3">
    <source>
        <dbReference type="EMBL" id="MBK4739038.1"/>
    </source>
</evidence>
<dbReference type="Pfam" id="PF00534">
    <property type="entry name" value="Glycos_transf_1"/>
    <property type="match status" value="1"/>
</dbReference>
<proteinExistence type="predicted"/>
<dbReference type="InterPro" id="IPR028098">
    <property type="entry name" value="Glyco_trans_4-like_N"/>
</dbReference>
<feature type="domain" description="Glycosyl transferase family 1" evidence="1">
    <location>
        <begin position="204"/>
        <end position="333"/>
    </location>
</feature>
<dbReference type="AlphaFoldDB" id="A0A934T047"/>
<evidence type="ECO:0000259" key="2">
    <source>
        <dbReference type="Pfam" id="PF13579"/>
    </source>
</evidence>
<evidence type="ECO:0000313" key="4">
    <source>
        <dbReference type="Proteomes" id="UP000622890"/>
    </source>
</evidence>
<dbReference type="SUPFAM" id="SSF53756">
    <property type="entry name" value="UDP-Glycosyltransferase/glycogen phosphorylase"/>
    <property type="match status" value="1"/>
</dbReference>
<dbReference type="GO" id="GO:0016758">
    <property type="term" value="F:hexosyltransferase activity"/>
    <property type="evidence" value="ECO:0007669"/>
    <property type="project" value="TreeGrafter"/>
</dbReference>
<name>A0A934T047_9BURK</name>
<dbReference type="InterPro" id="IPR050194">
    <property type="entry name" value="Glycosyltransferase_grp1"/>
</dbReference>
<keyword evidence="4" id="KW-1185">Reference proteome</keyword>
<feature type="domain" description="Glycosyltransferase subfamily 4-like N-terminal" evidence="2">
    <location>
        <begin position="20"/>
        <end position="183"/>
    </location>
</feature>
<evidence type="ECO:0000259" key="1">
    <source>
        <dbReference type="Pfam" id="PF00534"/>
    </source>
</evidence>
<dbReference type="InterPro" id="IPR001296">
    <property type="entry name" value="Glyco_trans_1"/>
</dbReference>
<dbReference type="Gene3D" id="3.40.50.2000">
    <property type="entry name" value="Glycogen Phosphorylase B"/>
    <property type="match status" value="2"/>
</dbReference>
<dbReference type="PANTHER" id="PTHR45947:SF3">
    <property type="entry name" value="SULFOQUINOVOSYL TRANSFERASE SQD2"/>
    <property type="match status" value="1"/>
</dbReference>
<gene>
    <name evidence="3" type="ORF">JJB74_30920</name>
</gene>
<comment type="caution">
    <text evidence="3">The sequence shown here is derived from an EMBL/GenBank/DDBJ whole genome shotgun (WGS) entry which is preliminary data.</text>
</comment>
<reference evidence="3" key="1">
    <citation type="submission" date="2021-01" db="EMBL/GenBank/DDBJ databases">
        <title>Genome sequence of strain Noviherbaspirillum sp. DKR-6.</title>
        <authorList>
            <person name="Chaudhary D.K."/>
        </authorList>
    </citation>
    <scope>NUCLEOTIDE SEQUENCE</scope>
    <source>
        <strain evidence="3">DKR-6</strain>
    </source>
</reference>